<feature type="region of interest" description="Disordered" evidence="1">
    <location>
        <begin position="286"/>
        <end position="364"/>
    </location>
</feature>
<dbReference type="EMBL" id="AZST01001364">
    <property type="protein sequence ID" value="KEP45964.1"/>
    <property type="molecule type" value="Genomic_DNA"/>
</dbReference>
<comment type="caution">
    <text evidence="2">The sequence shown here is derived from an EMBL/GenBank/DDBJ whole genome shotgun (WGS) entry which is preliminary data.</text>
</comment>
<evidence type="ECO:0000256" key="1">
    <source>
        <dbReference type="SAM" id="MobiDB-lite"/>
    </source>
</evidence>
<feature type="compositionally biased region" description="Acidic residues" evidence="1">
    <location>
        <begin position="303"/>
        <end position="349"/>
    </location>
</feature>
<accession>A0A074RGR3</accession>
<proteinExistence type="predicted"/>
<evidence type="ECO:0000313" key="2">
    <source>
        <dbReference type="EMBL" id="KEP45964.1"/>
    </source>
</evidence>
<evidence type="ECO:0000313" key="3">
    <source>
        <dbReference type="Proteomes" id="UP000027456"/>
    </source>
</evidence>
<gene>
    <name evidence="2" type="ORF">V565_227440</name>
</gene>
<dbReference type="AlphaFoldDB" id="A0A074RGR3"/>
<dbReference type="HOGENOM" id="CLU_015815_0_0_1"/>
<dbReference type="Proteomes" id="UP000027456">
    <property type="component" value="Unassembled WGS sequence"/>
</dbReference>
<feature type="region of interest" description="Disordered" evidence="1">
    <location>
        <begin position="489"/>
        <end position="589"/>
    </location>
</feature>
<dbReference type="OrthoDB" id="3256235at2759"/>
<feature type="compositionally biased region" description="Low complexity" evidence="1">
    <location>
        <begin position="510"/>
        <end position="525"/>
    </location>
</feature>
<reference evidence="2 3" key="1">
    <citation type="submission" date="2013-12" db="EMBL/GenBank/DDBJ databases">
        <authorList>
            <person name="Cubeta M."/>
            <person name="Pakala S."/>
            <person name="Fedorova N."/>
            <person name="Thomas E."/>
            <person name="Dean R."/>
            <person name="Jabaji S."/>
            <person name="Neate S."/>
            <person name="Toda T."/>
            <person name="Tavantzis S."/>
            <person name="Vilgalys R."/>
            <person name="Bharathan N."/>
            <person name="Pakala S."/>
            <person name="Losada L.S."/>
            <person name="Zafar N."/>
            <person name="Nierman W."/>
        </authorList>
    </citation>
    <scope>NUCLEOTIDE SEQUENCE [LARGE SCALE GENOMIC DNA]</scope>
    <source>
        <strain evidence="2 3">123E</strain>
    </source>
</reference>
<sequence length="589" mass="65266">MEALTRSVAKSLFGVKRLTTDATPFYYKKGRPDFFPTELTNRNGYCKPYPHWDRPFANNYPWFSVYLSLWRSMIPKDSSAFEMACRGFTDRQILVLLHDGPFKSLVTGWNTKKKEGRLVDIKSSKGPDKEERKAIKRGVSRTEAKTFMRVSYRPEIKKIAGPKWNPMWVKPTMSPEPSDGEGGKLVLQPRYRARWVNTVYTAIDNAERARELAKPGVHRPPAKRTIQLVDSMPPVLYTGTGSNKKVEKYPLAMFSKRWRATKEGAEWMEASTHLIDHNLSERPDISGFVKAHPDPVAGKSEVEGDLGVEQEVAYEGEDEDEDEAEGEDEGEGDVEFEGDVEVEDEGEGEGEGKGEGEGEESGNEGVYKEASGAWAGGDFPIDPELPIQLPTQSMVSRPRPRVIDGECMHVKLGGTMLTCDTIAFDSLVDTIPAGYIAPAWPSRPLPQPAGMSQELAVQTTYQVAATFDSSVPSEAATSNEAIRYPSEFQQHPPRPIWADAATPMPPPPTLSQQTAAAAATLAPEPAKQRKKRTKAQPSEQNNLGPSTSTQDLNPAEEPPKKRRRGRPPGSKNKKTLDKAKLAAESQQQR</sequence>
<organism evidence="2 3">
    <name type="scientific">Rhizoctonia solani 123E</name>
    <dbReference type="NCBI Taxonomy" id="1423351"/>
    <lineage>
        <taxon>Eukaryota</taxon>
        <taxon>Fungi</taxon>
        <taxon>Dikarya</taxon>
        <taxon>Basidiomycota</taxon>
        <taxon>Agaricomycotina</taxon>
        <taxon>Agaricomycetes</taxon>
        <taxon>Cantharellales</taxon>
        <taxon>Ceratobasidiaceae</taxon>
        <taxon>Rhizoctonia</taxon>
    </lineage>
</organism>
<feature type="compositionally biased region" description="Polar residues" evidence="1">
    <location>
        <begin position="535"/>
        <end position="552"/>
    </location>
</feature>
<keyword evidence="3" id="KW-1185">Reference proteome</keyword>
<protein>
    <submittedName>
        <fullName evidence="2">Uncharacterized protein</fullName>
    </submittedName>
</protein>
<name>A0A074RGR3_9AGAM</name>